<dbReference type="Proteomes" id="UP000293547">
    <property type="component" value="Unassembled WGS sequence"/>
</dbReference>
<sequence length="188" mass="18175">MDFKTTTINIKQHLSILPSAPPALHCLPVKKKSSAINMRYSILAFAAGVAAAPFASTGTTTLCPAGLYSNPQCCATDVLGAVGLNCAVPATTPANTSDFISGCAATGQQAKCCVIPVAGQDVLCQDVSPGAGAPGGGAPTATVTATATGGGGSTPTAGPPVPPAPPASSSCESSTAPAPTPSDCGCDE</sequence>
<evidence type="ECO:0000313" key="2">
    <source>
        <dbReference type="Proteomes" id="UP000293547"/>
    </source>
</evidence>
<gene>
    <name evidence="1" type="ORF">AG0111_0g2819</name>
</gene>
<comment type="caution">
    <text evidence="1">The sequence shown here is derived from an EMBL/GenBank/DDBJ whole genome shotgun (WGS) entry which is preliminary data.</text>
</comment>
<accession>A0ACB6FXR8</accession>
<protein>
    <submittedName>
        <fullName evidence="1">Uncharacterized protein</fullName>
    </submittedName>
</protein>
<proteinExistence type="predicted"/>
<keyword evidence="2" id="KW-1185">Reference proteome</keyword>
<dbReference type="EMBL" id="PDWZ02000002">
    <property type="protein sequence ID" value="KAB2109140.1"/>
    <property type="molecule type" value="Genomic_DNA"/>
</dbReference>
<name>A0ACB6FXR8_9PLEO</name>
<reference evidence="1 2" key="1">
    <citation type="journal article" date="2019" name="bioRxiv">
        <title>Genomics, evolutionary history and diagnostics of the Alternaria alternata species group including apple and Asian pear pathotypes.</title>
        <authorList>
            <person name="Armitage A.D."/>
            <person name="Cockerton H.M."/>
            <person name="Sreenivasaprasad S."/>
            <person name="Woodhall J.W."/>
            <person name="Lane C.R."/>
            <person name="Harrison R.J."/>
            <person name="Clarkson J.P."/>
        </authorList>
    </citation>
    <scope>NUCLEOTIDE SEQUENCE [LARGE SCALE GENOMIC DNA]</scope>
    <source>
        <strain evidence="1 2">FERA 650</strain>
    </source>
</reference>
<organism evidence="1 2">
    <name type="scientific">Alternaria gaisen</name>
    <dbReference type="NCBI Taxonomy" id="167740"/>
    <lineage>
        <taxon>Eukaryota</taxon>
        <taxon>Fungi</taxon>
        <taxon>Dikarya</taxon>
        <taxon>Ascomycota</taxon>
        <taxon>Pezizomycotina</taxon>
        <taxon>Dothideomycetes</taxon>
        <taxon>Pleosporomycetidae</taxon>
        <taxon>Pleosporales</taxon>
        <taxon>Pleosporineae</taxon>
        <taxon>Pleosporaceae</taxon>
        <taxon>Alternaria</taxon>
        <taxon>Alternaria sect. Alternaria</taxon>
    </lineage>
</organism>
<evidence type="ECO:0000313" key="1">
    <source>
        <dbReference type="EMBL" id="KAB2109140.1"/>
    </source>
</evidence>